<evidence type="ECO:0000313" key="10">
    <source>
        <dbReference type="EMBL" id="MCU5778441.1"/>
    </source>
</evidence>
<comment type="caution">
    <text evidence="10">The sequence shown here is derived from an EMBL/GenBank/DDBJ whole genome shotgun (WGS) entry which is preliminary data.</text>
</comment>
<dbReference type="PANTHER" id="PTHR22726">
    <property type="entry name" value="METALLOENDOPEPTIDASE OMA1"/>
    <property type="match status" value="1"/>
</dbReference>
<comment type="similarity">
    <text evidence="6">Belongs to the peptidase M48 family.</text>
</comment>
<dbReference type="GO" id="GO:0046872">
    <property type="term" value="F:metal ion binding"/>
    <property type="evidence" value="ECO:0007669"/>
    <property type="project" value="UniProtKB-KW"/>
</dbReference>
<dbReference type="GO" id="GO:0051603">
    <property type="term" value="P:proteolysis involved in protein catabolic process"/>
    <property type="evidence" value="ECO:0007669"/>
    <property type="project" value="TreeGrafter"/>
</dbReference>
<feature type="domain" description="Peptidase M48" evidence="8">
    <location>
        <begin position="154"/>
        <end position="337"/>
    </location>
</feature>
<evidence type="ECO:0000256" key="4">
    <source>
        <dbReference type="ARBA" id="ARBA00022833"/>
    </source>
</evidence>
<reference evidence="10" key="1">
    <citation type="submission" date="2022-09" db="EMBL/GenBank/DDBJ databases">
        <title>Winslowiella arboricola sp. nov., isolated from bleeding cankers on broadleaf hosts.</title>
        <authorList>
            <person name="Brady C."/>
            <person name="Kaur S."/>
            <person name="Crampton B."/>
            <person name="Maddock D."/>
            <person name="Arnold D."/>
            <person name="Denman S."/>
        </authorList>
    </citation>
    <scope>NUCLEOTIDE SEQUENCE</scope>
    <source>
        <strain evidence="10">BAC 15a-03b</strain>
    </source>
</reference>
<keyword evidence="11" id="KW-1185">Reference proteome</keyword>
<evidence type="ECO:0000313" key="11">
    <source>
        <dbReference type="Proteomes" id="UP001064262"/>
    </source>
</evidence>
<evidence type="ECO:0000256" key="1">
    <source>
        <dbReference type="ARBA" id="ARBA00022670"/>
    </source>
</evidence>
<dbReference type="GO" id="GO:0016020">
    <property type="term" value="C:membrane"/>
    <property type="evidence" value="ECO:0007669"/>
    <property type="project" value="TreeGrafter"/>
</dbReference>
<evidence type="ECO:0000259" key="9">
    <source>
        <dbReference type="Pfam" id="PF23368"/>
    </source>
</evidence>
<proteinExistence type="inferred from homology"/>
<dbReference type="EMBL" id="JAODIM010000041">
    <property type="protein sequence ID" value="MCU5778441.1"/>
    <property type="molecule type" value="Genomic_DNA"/>
</dbReference>
<feature type="domain" description="DUF7092" evidence="9">
    <location>
        <begin position="3"/>
        <end position="78"/>
    </location>
</feature>
<keyword evidence="7" id="KW-0812">Transmembrane</keyword>
<evidence type="ECO:0000256" key="5">
    <source>
        <dbReference type="ARBA" id="ARBA00023049"/>
    </source>
</evidence>
<dbReference type="Pfam" id="PF01435">
    <property type="entry name" value="Peptidase_M48"/>
    <property type="match status" value="1"/>
</dbReference>
<dbReference type="AlphaFoldDB" id="A0A9J6PJE0"/>
<dbReference type="RefSeq" id="WP_267143041.1">
    <property type="nucleotide sequence ID" value="NZ_JAODIL010000074.1"/>
</dbReference>
<dbReference type="CDD" id="cd07332">
    <property type="entry name" value="M48C_Oma1_like"/>
    <property type="match status" value="1"/>
</dbReference>
<keyword evidence="1 6" id="KW-0645">Protease</keyword>
<dbReference type="InterPro" id="IPR051156">
    <property type="entry name" value="Mito/Outer_Membr_Metalloprot"/>
</dbReference>
<feature type="transmembrane region" description="Helical" evidence="7">
    <location>
        <begin position="94"/>
        <end position="114"/>
    </location>
</feature>
<dbReference type="GO" id="GO:0004222">
    <property type="term" value="F:metalloendopeptidase activity"/>
    <property type="evidence" value="ECO:0007669"/>
    <property type="project" value="InterPro"/>
</dbReference>
<evidence type="ECO:0000256" key="6">
    <source>
        <dbReference type="RuleBase" id="RU003983"/>
    </source>
</evidence>
<keyword evidence="3 6" id="KW-0378">Hydrolase</keyword>
<comment type="cofactor">
    <cofactor evidence="6">
        <name>Zn(2+)</name>
        <dbReference type="ChEBI" id="CHEBI:29105"/>
    </cofactor>
    <text evidence="6">Binds 1 zinc ion per subunit.</text>
</comment>
<keyword evidence="7" id="KW-0472">Membrane</keyword>
<gene>
    <name evidence="10" type="ORF">N5923_13165</name>
</gene>
<dbReference type="InterPro" id="IPR001915">
    <property type="entry name" value="Peptidase_M48"/>
</dbReference>
<keyword evidence="4 6" id="KW-0862">Zinc</keyword>
<keyword evidence="2" id="KW-0479">Metal-binding</keyword>
<dbReference type="Proteomes" id="UP001064262">
    <property type="component" value="Unassembled WGS sequence"/>
</dbReference>
<evidence type="ECO:0000256" key="7">
    <source>
        <dbReference type="SAM" id="Phobius"/>
    </source>
</evidence>
<dbReference type="InterPro" id="IPR055518">
    <property type="entry name" value="DUF7092"/>
</dbReference>
<organism evidence="10 11">
    <name type="scientific">Winslowiella arboricola</name>
    <dbReference type="NCBI Taxonomy" id="2978220"/>
    <lineage>
        <taxon>Bacteria</taxon>
        <taxon>Pseudomonadati</taxon>
        <taxon>Pseudomonadota</taxon>
        <taxon>Gammaproteobacteria</taxon>
        <taxon>Enterobacterales</taxon>
        <taxon>Erwiniaceae</taxon>
        <taxon>Winslowiella</taxon>
    </lineage>
</organism>
<evidence type="ECO:0000256" key="3">
    <source>
        <dbReference type="ARBA" id="ARBA00022801"/>
    </source>
</evidence>
<evidence type="ECO:0000259" key="8">
    <source>
        <dbReference type="Pfam" id="PF01435"/>
    </source>
</evidence>
<evidence type="ECO:0000256" key="2">
    <source>
        <dbReference type="ARBA" id="ARBA00022723"/>
    </source>
</evidence>
<protein>
    <submittedName>
        <fullName evidence="10">M48 family metallopeptidase</fullName>
    </submittedName>
</protein>
<sequence>MHLSGYYQHPGRAARETARLSLYSQHFSLHLAAADTQFLLKDITLSDALGTIPLTITFADGGRFVPEDDAQLRQWVTQHQRLGWVHRLERNKRGVFATMLATLLMIVVTIWIVLPFASRQLALHIPDYVEQQVGRQTFQLLQRVGFQESQLPEARQRHVKRLFSDVLLASGLQDTTPPQLKLMHFPGVANALMLADGSVVITDELVKLAPDDDALAAVMLHELGHHRWRHPMRMLVRSSLVSLSFMWMTGDVSGIGDTLLQSAAFLHQLQFSRGMEREADNWAIVQMAAQGRSLTEMAKMYAVIQQAGERGSPGVKTPEWLSTHPDMPLRIEAIKKAAEGL</sequence>
<accession>A0A9J6PJE0</accession>
<dbReference type="Gene3D" id="3.30.2010.10">
    <property type="entry name" value="Metalloproteases ('zincins'), catalytic domain"/>
    <property type="match status" value="1"/>
</dbReference>
<keyword evidence="7" id="KW-1133">Transmembrane helix</keyword>
<name>A0A9J6PJE0_9GAMM</name>
<dbReference type="PANTHER" id="PTHR22726:SF24">
    <property type="entry name" value="M48 FAMILY METALLOPEPTIDASE"/>
    <property type="match status" value="1"/>
</dbReference>
<dbReference type="Pfam" id="PF23368">
    <property type="entry name" value="DUF7092"/>
    <property type="match status" value="1"/>
</dbReference>
<keyword evidence="5 6" id="KW-0482">Metalloprotease</keyword>